<comment type="caution">
    <text evidence="1">The sequence shown here is derived from an EMBL/GenBank/DDBJ whole genome shotgun (WGS) entry which is preliminary data.</text>
</comment>
<gene>
    <name evidence="1" type="ORF">FWJ32_04355</name>
</gene>
<name>A0A5D8QDQ8_9THEO</name>
<evidence type="ECO:0000313" key="2">
    <source>
        <dbReference type="Proteomes" id="UP000322976"/>
    </source>
</evidence>
<protein>
    <submittedName>
        <fullName evidence="1">Uncharacterized protein</fullName>
    </submittedName>
</protein>
<proteinExistence type="predicted"/>
<keyword evidence="2" id="KW-1185">Reference proteome</keyword>
<accession>A0A5D8QDQ8</accession>
<sequence length="59" mass="6684">MDLNKKVSFTPEGFKTMDLNKKVSFTPEGFKEVVDSLEFLPEDQREIALVGLLTLLPNL</sequence>
<organism evidence="1 2">
    <name type="scientific">Calorimonas adulescens</name>
    <dbReference type="NCBI Taxonomy" id="2606906"/>
    <lineage>
        <taxon>Bacteria</taxon>
        <taxon>Bacillati</taxon>
        <taxon>Bacillota</taxon>
        <taxon>Clostridia</taxon>
        <taxon>Thermoanaerobacterales</taxon>
        <taxon>Thermoanaerobacteraceae</taxon>
        <taxon>Calorimonas</taxon>
    </lineage>
</organism>
<dbReference type="EMBL" id="VTPS01000005">
    <property type="protein sequence ID" value="TZE82517.1"/>
    <property type="molecule type" value="Genomic_DNA"/>
</dbReference>
<reference evidence="1 2" key="1">
    <citation type="submission" date="2019-08" db="EMBL/GenBank/DDBJ databases">
        <title>Calorimonas adulescens gen. nov., sp. nov., an anaerobic thermophilic bacterium from Sakhalin hot spring.</title>
        <authorList>
            <person name="Khomyakova M.A."/>
            <person name="Merkel A.Y."/>
            <person name="Novikov A."/>
            <person name="Bonch-Osmolovskaya E.A."/>
            <person name="Slobodkin A.I."/>
        </authorList>
    </citation>
    <scope>NUCLEOTIDE SEQUENCE [LARGE SCALE GENOMIC DNA]</scope>
    <source>
        <strain evidence="1 2">A05MB</strain>
    </source>
</reference>
<dbReference type="RefSeq" id="WP_149544756.1">
    <property type="nucleotide sequence ID" value="NZ_VTPS01000005.1"/>
</dbReference>
<dbReference type="Proteomes" id="UP000322976">
    <property type="component" value="Unassembled WGS sequence"/>
</dbReference>
<dbReference type="AlphaFoldDB" id="A0A5D8QDQ8"/>
<evidence type="ECO:0000313" key="1">
    <source>
        <dbReference type="EMBL" id="TZE82517.1"/>
    </source>
</evidence>